<sequence length="358" mass="39970">MAQNQDKLTTELLNERNYPTWARAVSFALSGRGKIGHITGTKKKPVAAKPAVPTDEETKAIEDWQMSDHQVMTCIFNSVESRLSKLFLYTNSARELWKKIETMYGSQNNHAHIYQLKQEIYRAKKGSNSNTEYLIELQAKFDELDEYLPPTDDPIEIQKRQSYDRIYIYLGGLDDSYDALRSQILASDPLPSFAEVVAKIHNEDSRRVAMHYPHVPSHDNHAMAAKVGHRNPHPSSGTEKKGAPSHCTHCNKDNHKRDQCWFLYLHLRPSKKRGGDGGDRYKKWNGGERKGYGAAIEPSRENKREGSGFGSEAGPVGRSDSGPVGSLDSTQSLSTNSGATDHMTGNKALTKQLGVKAA</sequence>
<evidence type="ECO:0000313" key="3">
    <source>
        <dbReference type="Proteomes" id="UP001140206"/>
    </source>
</evidence>
<feature type="region of interest" description="Disordered" evidence="1">
    <location>
        <begin position="272"/>
        <end position="358"/>
    </location>
</feature>
<proteinExistence type="predicted"/>
<evidence type="ECO:0000256" key="1">
    <source>
        <dbReference type="SAM" id="MobiDB-lite"/>
    </source>
</evidence>
<dbReference type="AlphaFoldDB" id="A0AAV8CEA2"/>
<dbReference type="EMBL" id="JAMFTS010000005">
    <property type="protein sequence ID" value="KAJ4753730.1"/>
    <property type="molecule type" value="Genomic_DNA"/>
</dbReference>
<organism evidence="2 3">
    <name type="scientific">Rhynchospora pubera</name>
    <dbReference type="NCBI Taxonomy" id="906938"/>
    <lineage>
        <taxon>Eukaryota</taxon>
        <taxon>Viridiplantae</taxon>
        <taxon>Streptophyta</taxon>
        <taxon>Embryophyta</taxon>
        <taxon>Tracheophyta</taxon>
        <taxon>Spermatophyta</taxon>
        <taxon>Magnoliopsida</taxon>
        <taxon>Liliopsida</taxon>
        <taxon>Poales</taxon>
        <taxon>Cyperaceae</taxon>
        <taxon>Cyperoideae</taxon>
        <taxon>Rhynchosporeae</taxon>
        <taxon>Rhynchospora</taxon>
    </lineage>
</organism>
<dbReference type="Proteomes" id="UP001140206">
    <property type="component" value="Chromosome 5"/>
</dbReference>
<dbReference type="Pfam" id="PF14223">
    <property type="entry name" value="Retrotran_gag_2"/>
    <property type="match status" value="1"/>
</dbReference>
<gene>
    <name evidence="2" type="ORF">LUZ62_088135</name>
</gene>
<comment type="caution">
    <text evidence="2">The sequence shown here is derived from an EMBL/GenBank/DDBJ whole genome shotgun (WGS) entry which is preliminary data.</text>
</comment>
<reference evidence="2" key="1">
    <citation type="submission" date="2022-08" db="EMBL/GenBank/DDBJ databases">
        <authorList>
            <person name="Marques A."/>
        </authorList>
    </citation>
    <scope>NUCLEOTIDE SEQUENCE</scope>
    <source>
        <strain evidence="2">RhyPub2mFocal</strain>
        <tissue evidence="2">Leaves</tissue>
    </source>
</reference>
<feature type="region of interest" description="Disordered" evidence="1">
    <location>
        <begin position="226"/>
        <end position="250"/>
    </location>
</feature>
<keyword evidence="3" id="KW-1185">Reference proteome</keyword>
<feature type="compositionally biased region" description="Basic and acidic residues" evidence="1">
    <location>
        <begin position="273"/>
        <end position="291"/>
    </location>
</feature>
<dbReference type="PANTHER" id="PTHR37610:SF40">
    <property type="entry name" value="OS01G0909600 PROTEIN"/>
    <property type="match status" value="1"/>
</dbReference>
<evidence type="ECO:0000313" key="2">
    <source>
        <dbReference type="EMBL" id="KAJ4753730.1"/>
    </source>
</evidence>
<protein>
    <submittedName>
        <fullName evidence="2">01P13-1</fullName>
    </submittedName>
</protein>
<name>A0AAV8CEA2_9POAL</name>
<accession>A0AAV8CEA2</accession>
<dbReference type="PANTHER" id="PTHR37610">
    <property type="entry name" value="CCHC-TYPE DOMAIN-CONTAINING PROTEIN"/>
    <property type="match status" value="1"/>
</dbReference>
<feature type="compositionally biased region" description="Polar residues" evidence="1">
    <location>
        <begin position="327"/>
        <end position="339"/>
    </location>
</feature>